<dbReference type="Gene3D" id="3.30.460.10">
    <property type="entry name" value="Beta Polymerase, domain 2"/>
    <property type="match status" value="1"/>
</dbReference>
<dbReference type="InterPro" id="IPR043519">
    <property type="entry name" value="NT_sf"/>
</dbReference>
<dbReference type="EMBL" id="SDWV01000006">
    <property type="protein sequence ID" value="RYC12476.1"/>
    <property type="molecule type" value="Genomic_DNA"/>
</dbReference>
<gene>
    <name evidence="1" type="ORF">EUA94_07320</name>
</gene>
<name>A0A4Q2T1G4_9ACTN</name>
<dbReference type="PANTHER" id="PTHR34822:SF1">
    <property type="entry name" value="GRPB FAMILY PROTEIN"/>
    <property type="match status" value="1"/>
</dbReference>
<accession>A0A4Q2T1G4</accession>
<evidence type="ECO:0000313" key="1">
    <source>
        <dbReference type="EMBL" id="RYC12476.1"/>
    </source>
</evidence>
<sequence>MPTPEEITRHHDEGEVVYVGSYPTGYVVRIEEPDPTWPQRYAEIEGQISAVLGERLLAIQHIGSTSVPGLPAKPIIDIDLAVADPVDEAAYVPSLESLGLVHWLTEPDWHQHRLFKMLTEPRVHLHVFGPGCPELVRHRMFRDWLVDHAEDRELYAAAKRSALARLDARGDHPDGLGFGMRYNNVKEPVVREIYDRMFRASGLL</sequence>
<dbReference type="Pfam" id="PF04229">
    <property type="entry name" value="GrpB"/>
    <property type="match status" value="1"/>
</dbReference>
<proteinExistence type="predicted"/>
<keyword evidence="2" id="KW-1185">Reference proteome</keyword>
<dbReference type="InterPro" id="IPR007344">
    <property type="entry name" value="GrpB/CoaE"/>
</dbReference>
<reference evidence="1 2" key="1">
    <citation type="submission" date="2019-01" db="EMBL/GenBank/DDBJ databases">
        <title>Novel species of Nocardioides.</title>
        <authorList>
            <person name="Liu Q."/>
            <person name="X Y.-H."/>
        </authorList>
    </citation>
    <scope>NUCLEOTIDE SEQUENCE [LARGE SCALE GENOMIC DNA]</scope>
    <source>
        <strain evidence="1 2">HLT2-9</strain>
    </source>
</reference>
<dbReference type="AlphaFoldDB" id="A0A4Q2T1G4"/>
<dbReference type="OrthoDB" id="9799092at2"/>
<comment type="caution">
    <text evidence="1">The sequence shown here is derived from an EMBL/GenBank/DDBJ whole genome shotgun (WGS) entry which is preliminary data.</text>
</comment>
<dbReference type="RefSeq" id="WP_129426203.1">
    <property type="nucleotide sequence ID" value="NZ_SDWV01000006.1"/>
</dbReference>
<dbReference type="SUPFAM" id="SSF81301">
    <property type="entry name" value="Nucleotidyltransferase"/>
    <property type="match status" value="1"/>
</dbReference>
<dbReference type="PANTHER" id="PTHR34822">
    <property type="entry name" value="GRPB DOMAIN PROTEIN (AFU_ORTHOLOGUE AFUA_1G01530)"/>
    <property type="match status" value="1"/>
</dbReference>
<protein>
    <submittedName>
        <fullName evidence="1">GrpB family protein</fullName>
    </submittedName>
</protein>
<organism evidence="1 2">
    <name type="scientific">Nocardioides zhouii</name>
    <dbReference type="NCBI Taxonomy" id="1168729"/>
    <lineage>
        <taxon>Bacteria</taxon>
        <taxon>Bacillati</taxon>
        <taxon>Actinomycetota</taxon>
        <taxon>Actinomycetes</taxon>
        <taxon>Propionibacteriales</taxon>
        <taxon>Nocardioidaceae</taxon>
        <taxon>Nocardioides</taxon>
    </lineage>
</organism>
<evidence type="ECO:0000313" key="2">
    <source>
        <dbReference type="Proteomes" id="UP000291101"/>
    </source>
</evidence>
<dbReference type="Proteomes" id="UP000291101">
    <property type="component" value="Unassembled WGS sequence"/>
</dbReference>